<dbReference type="Proteomes" id="UP000244649">
    <property type="component" value="Unassembled WGS sequence"/>
</dbReference>
<feature type="region of interest" description="Disordered" evidence="1">
    <location>
        <begin position="247"/>
        <end position="274"/>
    </location>
</feature>
<evidence type="ECO:0000313" key="3">
    <source>
        <dbReference type="EMBL" id="PVE58818.1"/>
    </source>
</evidence>
<name>A0A2T7VR43_MICTE</name>
<feature type="compositionally biased region" description="Low complexity" evidence="1">
    <location>
        <begin position="248"/>
        <end position="274"/>
    </location>
</feature>
<gene>
    <name evidence="3" type="ORF">DC432_15510</name>
</gene>
<dbReference type="PANTHER" id="PTHR40459:SF1">
    <property type="entry name" value="CONSERVED HYPOTHETICAL ALANINE AND LEUCINE RICH PROTEIN"/>
    <property type="match status" value="1"/>
</dbReference>
<evidence type="ECO:0000256" key="1">
    <source>
        <dbReference type="SAM" id="MobiDB-lite"/>
    </source>
</evidence>
<evidence type="ECO:0000259" key="2">
    <source>
        <dbReference type="Pfam" id="PF10728"/>
    </source>
</evidence>
<dbReference type="InterPro" id="IPR037108">
    <property type="entry name" value="TM1727-like_C_sf"/>
</dbReference>
<feature type="domain" description="DUF2520" evidence="2">
    <location>
        <begin position="115"/>
        <end position="237"/>
    </location>
</feature>
<accession>A0A2T7VR43</accession>
<comment type="caution">
    <text evidence="3">The sequence shown here is derived from an EMBL/GenBank/DDBJ whole genome shotgun (WGS) entry which is preliminary data.</text>
</comment>
<dbReference type="Gene3D" id="3.40.50.720">
    <property type="entry name" value="NAD(P)-binding Rossmann-like Domain"/>
    <property type="match status" value="1"/>
</dbReference>
<dbReference type="PANTHER" id="PTHR40459">
    <property type="entry name" value="CONSERVED HYPOTHETICAL ALANINE AND LEUCINE RICH PROTEIN"/>
    <property type="match status" value="1"/>
</dbReference>
<dbReference type="EMBL" id="QDFT01000075">
    <property type="protein sequence ID" value="PVE58818.1"/>
    <property type="molecule type" value="Genomic_DNA"/>
</dbReference>
<organism evidence="3 4">
    <name type="scientific">Microbacterium testaceum</name>
    <name type="common">Aureobacterium testaceum</name>
    <name type="synonym">Brevibacterium testaceum</name>
    <dbReference type="NCBI Taxonomy" id="2033"/>
    <lineage>
        <taxon>Bacteria</taxon>
        <taxon>Bacillati</taxon>
        <taxon>Actinomycetota</taxon>
        <taxon>Actinomycetes</taxon>
        <taxon>Micrococcales</taxon>
        <taxon>Microbacteriaceae</taxon>
        <taxon>Microbacterium</taxon>
    </lineage>
</organism>
<protein>
    <submittedName>
        <fullName evidence="3">DUF2520 domain-containing protein</fullName>
    </submittedName>
</protein>
<dbReference type="AlphaFoldDB" id="A0A2T7VR43"/>
<proteinExistence type="predicted"/>
<dbReference type="SUPFAM" id="SSF48179">
    <property type="entry name" value="6-phosphogluconate dehydrogenase C-terminal domain-like"/>
    <property type="match status" value="1"/>
</dbReference>
<dbReference type="Gene3D" id="1.10.1040.20">
    <property type="entry name" value="ProC-like, C-terminal domain"/>
    <property type="match status" value="1"/>
</dbReference>
<dbReference type="InterPro" id="IPR036291">
    <property type="entry name" value="NAD(P)-bd_dom_sf"/>
</dbReference>
<dbReference type="InterPro" id="IPR008927">
    <property type="entry name" value="6-PGluconate_DH-like_C_sf"/>
</dbReference>
<dbReference type="SUPFAM" id="SSF51735">
    <property type="entry name" value="NAD(P)-binding Rossmann-fold domains"/>
    <property type="match status" value="1"/>
</dbReference>
<dbReference type="RefSeq" id="WP_116538610.1">
    <property type="nucleotide sequence ID" value="NZ_QDFT01000075.1"/>
</dbReference>
<sequence>MNPLASPLPPAPLGPVLVVGDGRMGRALVAALRAAGVTAQGPAGRGATGVDAPVVLLAVPDAEISAAASALAPGRTVGHLSGALDLSVLHPHEGFSLHPLLTVTGAPTSFAGVTAAVAGSTPAALDVATGIAGILGMTTVHVRDEDRPAYHAAASVAANFLVTLEGIAEQLAATAGVERAALVPLVRAAVDNWAAHGAAAALTGPVSRGDDETVARQRRAVRERLPERLPLFDALVDATRDLARLPLTGSPATGTAPAGAPRAVAAGTAPGGTP</sequence>
<dbReference type="InterPro" id="IPR018931">
    <property type="entry name" value="DUF2520"/>
</dbReference>
<dbReference type="Pfam" id="PF10728">
    <property type="entry name" value="DUF2520"/>
    <property type="match status" value="1"/>
</dbReference>
<evidence type="ECO:0000313" key="4">
    <source>
        <dbReference type="Proteomes" id="UP000244649"/>
    </source>
</evidence>
<reference evidence="3 4" key="1">
    <citation type="submission" date="2018-04" db="EMBL/GenBank/DDBJ databases">
        <authorList>
            <person name="Go L.Y."/>
            <person name="Mitchell J.A."/>
        </authorList>
    </citation>
    <scope>NUCLEOTIDE SEQUENCE [LARGE SCALE GENOMIC DNA]</scope>
    <source>
        <strain evidence="3 4">TPD7010</strain>
    </source>
</reference>